<organism evidence="1 2">
    <name type="scientific">Byssochlamys spectabilis (strain No. 5 / NBRC 109023)</name>
    <name type="common">Paecilomyces variotii</name>
    <dbReference type="NCBI Taxonomy" id="1356009"/>
    <lineage>
        <taxon>Eukaryota</taxon>
        <taxon>Fungi</taxon>
        <taxon>Dikarya</taxon>
        <taxon>Ascomycota</taxon>
        <taxon>Pezizomycotina</taxon>
        <taxon>Eurotiomycetes</taxon>
        <taxon>Eurotiomycetidae</taxon>
        <taxon>Eurotiales</taxon>
        <taxon>Thermoascaceae</taxon>
        <taxon>Paecilomyces</taxon>
    </lineage>
</organism>
<evidence type="ECO:0000313" key="1">
    <source>
        <dbReference type="EMBL" id="GAD94426.1"/>
    </source>
</evidence>
<accession>V5FXI6</accession>
<comment type="caution">
    <text evidence="1">The sequence shown here is derived from an EMBL/GenBank/DDBJ whole genome shotgun (WGS) entry which is preliminary data.</text>
</comment>
<dbReference type="OrthoDB" id="5337308at2759"/>
<name>V5FXI6_BYSSN</name>
<dbReference type="AlphaFoldDB" id="V5FXI6"/>
<dbReference type="InParanoid" id="V5FXI6"/>
<dbReference type="EMBL" id="BAUL01000092">
    <property type="protein sequence ID" value="GAD94426.1"/>
    <property type="molecule type" value="Genomic_DNA"/>
</dbReference>
<sequence>MVFSLVSVTFRIQGVEHKTLWTREIDRNSTISPKVLIDFDTAVQKGYALSCAMRLPVQEAARIISGGAVNSLFVRYAYLEGWGWTPSDGDDNDYIVVRSFDDDLMSLNINPGNFIMVKWDHDQPRVLDGHLYPPSGGEYHNFYDVEDGAIIVSRMTSPEEASGYRLPYYPQCRKWSDVTFLEWQELAGGDIQNLRHVFHSAVVNEDTLELMQDALGEDDAEWWFNPEYSGIANGRSFFPGQAEFQALLYSPNIRGLAWLLIQHKPQLGLREINKITVFGKIDDQAAYAALYLEVGPYVM</sequence>
<keyword evidence="2" id="KW-1185">Reference proteome</keyword>
<dbReference type="HOGENOM" id="CLU_073625_0_0_1"/>
<evidence type="ECO:0000313" key="2">
    <source>
        <dbReference type="Proteomes" id="UP000018001"/>
    </source>
</evidence>
<dbReference type="Proteomes" id="UP000018001">
    <property type="component" value="Unassembled WGS sequence"/>
</dbReference>
<protein>
    <submittedName>
        <fullName evidence="1">Uncharacterized protein</fullName>
    </submittedName>
</protein>
<dbReference type="eggNOG" id="ENOG502T13K">
    <property type="taxonomic scope" value="Eukaryota"/>
</dbReference>
<proteinExistence type="predicted"/>
<gene>
    <name evidence="1" type="ORF">PVAR5_3052</name>
</gene>
<reference evidence="2" key="1">
    <citation type="journal article" date="2014" name="Genome Announc.">
        <title>Draft genome sequence of the formaldehyde-resistant fungus Byssochlamys spectabilis No. 5 (anamorph Paecilomyces variotii No. 5) (NBRC109023).</title>
        <authorList>
            <person name="Oka T."/>
            <person name="Ekino K."/>
            <person name="Fukuda K."/>
            <person name="Nomura Y."/>
        </authorList>
    </citation>
    <scope>NUCLEOTIDE SEQUENCE [LARGE SCALE GENOMIC DNA]</scope>
    <source>
        <strain evidence="2">No. 5 / NBRC 109023</strain>
    </source>
</reference>